<sequence length="298" mass="34592">MNSHEHITQFFTRHGVPHSPTEIFQVQLVEGDHPPRRSSLMRRDYYKIALLLEGEAIITYADRSIQVKSGTLIFSNPLIPYAWQRITEKQRYYYCLFTEAFLHNRLKREIPAAASFFKVQGDHILFPDTTAQERIIRIFDLMLQEATGDYAHKHDVWRSHLQLLIHEAHKIMPPDSEYTRTTSAARITELFLELLARQFPLIDARQQVGLKTAGEFAAQLSLHVNYLNKSVKAVTGHTTTELIAQHMAKEARAMLQNTRWDVAQIGYCLGFDHASNFNAFFRRMTGETPHHFREKSTR</sequence>
<dbReference type="RefSeq" id="WP_186452643.1">
    <property type="nucleotide sequence ID" value="NZ_VIWO01000012.1"/>
</dbReference>
<dbReference type="InterPro" id="IPR018060">
    <property type="entry name" value="HTH_AraC"/>
</dbReference>
<dbReference type="EMBL" id="VIWO01000012">
    <property type="protein sequence ID" value="TWF33666.1"/>
    <property type="molecule type" value="Genomic_DNA"/>
</dbReference>
<dbReference type="InterPro" id="IPR009057">
    <property type="entry name" value="Homeodomain-like_sf"/>
</dbReference>
<evidence type="ECO:0000256" key="2">
    <source>
        <dbReference type="ARBA" id="ARBA00023125"/>
    </source>
</evidence>
<dbReference type="PROSITE" id="PS01124">
    <property type="entry name" value="HTH_ARAC_FAMILY_2"/>
    <property type="match status" value="1"/>
</dbReference>
<keyword evidence="3" id="KW-0804">Transcription</keyword>
<evidence type="ECO:0000256" key="1">
    <source>
        <dbReference type="ARBA" id="ARBA00023015"/>
    </source>
</evidence>
<evidence type="ECO:0000259" key="4">
    <source>
        <dbReference type="PROSITE" id="PS01124"/>
    </source>
</evidence>
<protein>
    <submittedName>
        <fullName evidence="5">AraC-like protein</fullName>
    </submittedName>
</protein>
<organism evidence="5 6">
    <name type="scientific">Chitinophaga polysaccharea</name>
    <dbReference type="NCBI Taxonomy" id="1293035"/>
    <lineage>
        <taxon>Bacteria</taxon>
        <taxon>Pseudomonadati</taxon>
        <taxon>Bacteroidota</taxon>
        <taxon>Chitinophagia</taxon>
        <taxon>Chitinophagales</taxon>
        <taxon>Chitinophagaceae</taxon>
        <taxon>Chitinophaga</taxon>
    </lineage>
</organism>
<evidence type="ECO:0000256" key="3">
    <source>
        <dbReference type="ARBA" id="ARBA00023163"/>
    </source>
</evidence>
<dbReference type="SUPFAM" id="SSF51215">
    <property type="entry name" value="Regulatory protein AraC"/>
    <property type="match status" value="1"/>
</dbReference>
<evidence type="ECO:0000313" key="5">
    <source>
        <dbReference type="EMBL" id="TWF33666.1"/>
    </source>
</evidence>
<dbReference type="PANTHER" id="PTHR43280">
    <property type="entry name" value="ARAC-FAMILY TRANSCRIPTIONAL REGULATOR"/>
    <property type="match status" value="1"/>
</dbReference>
<keyword evidence="2" id="KW-0238">DNA-binding</keyword>
<dbReference type="Gene3D" id="1.10.10.60">
    <property type="entry name" value="Homeodomain-like"/>
    <property type="match status" value="1"/>
</dbReference>
<name>A0A561P6C3_9BACT</name>
<reference evidence="5 6" key="1">
    <citation type="submission" date="2019-06" db="EMBL/GenBank/DDBJ databases">
        <title>Sorghum-associated microbial communities from plants grown in Nebraska, USA.</title>
        <authorList>
            <person name="Schachtman D."/>
        </authorList>
    </citation>
    <scope>NUCLEOTIDE SEQUENCE [LARGE SCALE GENOMIC DNA]</scope>
    <source>
        <strain evidence="5 6">1209</strain>
    </source>
</reference>
<proteinExistence type="predicted"/>
<keyword evidence="1" id="KW-0805">Transcription regulation</keyword>
<evidence type="ECO:0000313" key="6">
    <source>
        <dbReference type="Proteomes" id="UP000320811"/>
    </source>
</evidence>
<dbReference type="GO" id="GO:0043565">
    <property type="term" value="F:sequence-specific DNA binding"/>
    <property type="evidence" value="ECO:0007669"/>
    <property type="project" value="InterPro"/>
</dbReference>
<accession>A0A561P6C3</accession>
<keyword evidence="6" id="KW-1185">Reference proteome</keyword>
<dbReference type="Pfam" id="PF12833">
    <property type="entry name" value="HTH_18"/>
    <property type="match status" value="1"/>
</dbReference>
<dbReference type="GO" id="GO:0003700">
    <property type="term" value="F:DNA-binding transcription factor activity"/>
    <property type="evidence" value="ECO:0007669"/>
    <property type="project" value="InterPro"/>
</dbReference>
<dbReference type="AlphaFoldDB" id="A0A561P6C3"/>
<dbReference type="PANTHER" id="PTHR43280:SF32">
    <property type="entry name" value="TRANSCRIPTIONAL REGULATORY PROTEIN"/>
    <property type="match status" value="1"/>
</dbReference>
<dbReference type="Pfam" id="PF02311">
    <property type="entry name" value="AraC_binding"/>
    <property type="match status" value="1"/>
</dbReference>
<dbReference type="InterPro" id="IPR037923">
    <property type="entry name" value="HTH-like"/>
</dbReference>
<comment type="caution">
    <text evidence="5">The sequence shown here is derived from an EMBL/GenBank/DDBJ whole genome shotgun (WGS) entry which is preliminary data.</text>
</comment>
<feature type="domain" description="HTH araC/xylS-type" evidence="4">
    <location>
        <begin position="185"/>
        <end position="295"/>
    </location>
</feature>
<gene>
    <name evidence="5" type="ORF">FHW36_112107</name>
</gene>
<dbReference type="Proteomes" id="UP000320811">
    <property type="component" value="Unassembled WGS sequence"/>
</dbReference>
<dbReference type="SUPFAM" id="SSF46689">
    <property type="entry name" value="Homeodomain-like"/>
    <property type="match status" value="1"/>
</dbReference>
<dbReference type="InterPro" id="IPR003313">
    <property type="entry name" value="AraC-bd"/>
</dbReference>
<dbReference type="SMART" id="SM00342">
    <property type="entry name" value="HTH_ARAC"/>
    <property type="match status" value="1"/>
</dbReference>